<dbReference type="EMBL" id="PXXK01000057">
    <property type="protein sequence ID" value="RFN52873.1"/>
    <property type="molecule type" value="Genomic_DNA"/>
</dbReference>
<comment type="caution">
    <text evidence="4">The sequence shown here is derived from an EMBL/GenBank/DDBJ whole genome shotgun (WGS) entry which is preliminary data.</text>
</comment>
<dbReference type="STRING" id="2594813.A0A395MZE2"/>
<dbReference type="GO" id="GO:0016020">
    <property type="term" value="C:membrane"/>
    <property type="evidence" value="ECO:0007669"/>
    <property type="project" value="InterPro"/>
</dbReference>
<evidence type="ECO:0000256" key="1">
    <source>
        <dbReference type="SAM" id="Coils"/>
    </source>
</evidence>
<dbReference type="Gene3D" id="1.20.58.340">
    <property type="entry name" value="Magnesium transport protein CorA, transmembrane region"/>
    <property type="match status" value="1"/>
</dbReference>
<feature type="compositionally biased region" description="Acidic residues" evidence="2">
    <location>
        <begin position="234"/>
        <end position="255"/>
    </location>
</feature>
<protein>
    <submittedName>
        <fullName evidence="4">Mg2+ transporter zinc transport protein</fullName>
    </submittedName>
</protein>
<organism evidence="4 5">
    <name type="scientific">Fusarium flagelliforme</name>
    <dbReference type="NCBI Taxonomy" id="2675880"/>
    <lineage>
        <taxon>Eukaryota</taxon>
        <taxon>Fungi</taxon>
        <taxon>Dikarya</taxon>
        <taxon>Ascomycota</taxon>
        <taxon>Pezizomycotina</taxon>
        <taxon>Sordariomycetes</taxon>
        <taxon>Hypocreomycetidae</taxon>
        <taxon>Hypocreales</taxon>
        <taxon>Nectriaceae</taxon>
        <taxon>Fusarium</taxon>
        <taxon>Fusarium incarnatum-equiseti species complex</taxon>
    </lineage>
</organism>
<feature type="compositionally biased region" description="Basic and acidic residues" evidence="2">
    <location>
        <begin position="1358"/>
        <end position="1370"/>
    </location>
</feature>
<feature type="transmembrane region" description="Helical" evidence="3">
    <location>
        <begin position="1266"/>
        <end position="1290"/>
    </location>
</feature>
<keyword evidence="5" id="KW-1185">Reference proteome</keyword>
<feature type="compositionally biased region" description="Basic and acidic residues" evidence="2">
    <location>
        <begin position="1326"/>
        <end position="1346"/>
    </location>
</feature>
<dbReference type="Pfam" id="PF01544">
    <property type="entry name" value="CorA"/>
    <property type="match status" value="1"/>
</dbReference>
<evidence type="ECO:0000256" key="2">
    <source>
        <dbReference type="SAM" id="MobiDB-lite"/>
    </source>
</evidence>
<keyword evidence="3" id="KW-0812">Transmembrane</keyword>
<proteinExistence type="predicted"/>
<keyword evidence="3" id="KW-1133">Transmembrane helix</keyword>
<reference evidence="4 5" key="1">
    <citation type="journal article" date="2018" name="PLoS Pathog.">
        <title>Evolution of structural diversity of trichothecenes, a family of toxins produced by plant pathogenic and entomopathogenic fungi.</title>
        <authorList>
            <person name="Proctor R.H."/>
            <person name="McCormick S.P."/>
            <person name="Kim H.S."/>
            <person name="Cardoza R.E."/>
            <person name="Stanley A.M."/>
            <person name="Lindo L."/>
            <person name="Kelly A."/>
            <person name="Brown D.W."/>
            <person name="Lee T."/>
            <person name="Vaughan M.M."/>
            <person name="Alexander N.J."/>
            <person name="Busman M."/>
            <person name="Gutierrez S."/>
        </authorList>
    </citation>
    <scope>NUCLEOTIDE SEQUENCE [LARGE SCALE GENOMIC DNA]</scope>
    <source>
        <strain evidence="4 5">NRRL 13405</strain>
    </source>
</reference>
<feature type="region of interest" description="Disordered" evidence="2">
    <location>
        <begin position="1326"/>
        <end position="1388"/>
    </location>
</feature>
<evidence type="ECO:0000256" key="3">
    <source>
        <dbReference type="SAM" id="Phobius"/>
    </source>
</evidence>
<keyword evidence="1" id="KW-0175">Coiled coil</keyword>
<name>A0A395MZE2_9HYPO</name>
<evidence type="ECO:0000313" key="4">
    <source>
        <dbReference type="EMBL" id="RFN52873.1"/>
    </source>
</evidence>
<accession>A0A395MZE2</accession>
<sequence length="1388" mass="160175">MEDSGRTCTYSFGDDGLTATVSPSGRLLRISRHFPGEKFGYCVDYWDITEPYMAINRITEFVSSANDPDHNIGFYPDLKGFLSKAENASVDFTNDRWPLFHINGGNETCEIQYSISHGAVYQTFDFSNGRPPMTLMSNLLLRQLDFVDDDNAFNEDEDEDDDDDNGYETHLLSEGKCIKRSHKLGQDDNKHAALFVYAFSDNTALTFEEFTKQKDTASEEGSAIGEQGERGEGEAGEASDEETDEDSDEDGDDDEETYYRISYDNEVSQSSKVTFIYVLSLETGELESLPEPPNFTAAPEFPKIDASKRVFTATNPDLNLALRRNLEYILSVCSIPVYPDANDDGEFAVALTCGDIDSHRIVTAASFHCFQFLLLSLKHFVSSLGHDEHDYPEAVNCDACSLIKRIRGVLKGHLKWVFGEKYRNLARNPSCPHTWVNGDEIEGWQDNIYLSNESLVDAPFQFLKAGDYKEYDNRWEVPKTAKHAVRTWVEKLDQKNKLGCYAFPRDMEEPTHNFFLTDHVLIWRTAKCVELLGLKSELSVDISHEDEGGVQKRPRKREYLPSRIQNQILKRFTAENPASKKRMLSVSRSPGHIQFLLRTRDTLLFHVMDSQFFDKPGAKVTHTGNEWQNKIDIWKSLVNCQPLHEDNEDDSWDEPIRFALSIIMAYKGKPMNSLSPREMHKRGMDVLLASKWPNGLFPGQLDIDGEPAIYDEDLKIDEYWSNSFEIPCLLWKYGEYPNERKSTLLSPVAEPELDPELSGSQKVLMEYQKSAKSLEHANSSPMKRTFPWNNVLDQTNIVELSDEWLYNVLDCFKNNDFFDTSYDDCWQLDKVTNADHRPQVCLDGVLIDIPKSKAGNKRLPHLEAMTRNVWRGELRSLMLQKRLPWKAKKRFCVLFSTDPHANMPYPHTIPEADAMFNFYERHKSYNKHFSEDTAAEMNRWTTELHLSFNALDQPTSEESSPVKRATSETKGLKGLVSLVTDVGCKRLRQVVMSLRFDGDFFDRYWTCYFLDCNPQWVGSENLPEARDEIMSALRLILYNQGGTGRLRLDVNKHHWRQRRILELLLFQEMVDRMHHSTVEIMEDSRSIAKEDDIFPNDFDSGPNIRDYDAIRYSINICQKHLREHQQRLQTVEQDMVENFAQIDLWSKRERERQNERPRWTFNDEMKYRSIIIKLLNQNDHTIQDLRRSHSSLRILIEKLNRMLQELERKLERLDKELEKQDRVREANRNADIRRFTYVTVIFLPLGFATGVFSMSGAPSGSTLGNMVLTAVAAFAITALLIICVTNLDVVRKSYWKAWERALILRNEMLEVSDKARDKWEGYRLARESHEENEEAQRTEEQIELVKVRSRGQGGSMRSGRESRDGERSPWHSEGGGQTEAVRGSDNIV</sequence>
<feature type="region of interest" description="Disordered" evidence="2">
    <location>
        <begin position="213"/>
        <end position="255"/>
    </location>
</feature>
<keyword evidence="3" id="KW-0472">Membrane</keyword>
<feature type="coiled-coil region" evidence="1">
    <location>
        <begin position="1182"/>
        <end position="1230"/>
    </location>
</feature>
<dbReference type="GO" id="GO:0046873">
    <property type="term" value="F:metal ion transmembrane transporter activity"/>
    <property type="evidence" value="ECO:0007669"/>
    <property type="project" value="InterPro"/>
</dbReference>
<dbReference type="Proteomes" id="UP000265631">
    <property type="component" value="Unassembled WGS sequence"/>
</dbReference>
<gene>
    <name evidence="4" type="ORF">FIE12Z_2886</name>
</gene>
<dbReference type="InterPro" id="IPR002523">
    <property type="entry name" value="MgTranspt_CorA/ZnTranspt_ZntB"/>
</dbReference>
<evidence type="ECO:0000313" key="5">
    <source>
        <dbReference type="Proteomes" id="UP000265631"/>
    </source>
</evidence>